<dbReference type="KEGG" id="tps:THAPSDRAFT_269619"/>
<proteinExistence type="inferred from homology"/>
<evidence type="ECO:0000256" key="5">
    <source>
        <dbReference type="ARBA" id="ARBA00049360"/>
    </source>
</evidence>
<dbReference type="GO" id="GO:0015629">
    <property type="term" value="C:actin cytoskeleton"/>
    <property type="evidence" value="ECO:0000318"/>
    <property type="project" value="GO_Central"/>
</dbReference>
<sequence>MASNEEGNSFGGDAWESHELFNLYLQHAFQNALGLAPPTGTVNTSALDRSHHHPLLMLDKPHTPPPLRQRMLEILFETHNLPATFFLRDAVAACYAVGRTTATVVDVGYSSTMVTPVYEGFVESRGVLRNNACGARAVEERVLEVMDGLVVKQGGRKRKDRVEGEATAMDIANPVNNMFLTSAKLPYTLPDGTLVEITTASRCDIAELYFGNDEYNTTQREKVLDESNDQYFHYFTSSSPAQMVCDAAFRCDRDQQASLLGNVVVCGGGAYENAFPDRLREEIEAIVHRHTMGWRVKVTSPNINERGICSWLGGSILGSLGTFQDMWISKRDYEEFGSAIVNRKCP</sequence>
<protein>
    <submittedName>
        <fullName evidence="7">Actin related protein centractin-like protein</fullName>
    </submittedName>
</protein>
<evidence type="ECO:0000256" key="2">
    <source>
        <dbReference type="ARBA" id="ARBA00022741"/>
    </source>
</evidence>
<dbReference type="InterPro" id="IPR004000">
    <property type="entry name" value="Actin"/>
</dbReference>
<dbReference type="PANTHER" id="PTHR11937">
    <property type="entry name" value="ACTIN"/>
    <property type="match status" value="1"/>
</dbReference>
<dbReference type="Pfam" id="PF00022">
    <property type="entry name" value="Actin"/>
    <property type="match status" value="2"/>
</dbReference>
<name>B8CAA7_THAPS</name>
<keyword evidence="2" id="KW-0547">Nucleotide-binding</keyword>
<dbReference type="EMBL" id="CM000647">
    <property type="protein sequence ID" value="EED89473.1"/>
    <property type="molecule type" value="Genomic_DNA"/>
</dbReference>
<comment type="similarity">
    <text evidence="1 6">Belongs to the actin family.</text>
</comment>
<evidence type="ECO:0000256" key="6">
    <source>
        <dbReference type="RuleBase" id="RU000487"/>
    </source>
</evidence>
<keyword evidence="8" id="KW-1185">Reference proteome</keyword>
<dbReference type="eggNOG" id="KOG0676">
    <property type="taxonomic scope" value="Eukaryota"/>
</dbReference>
<dbReference type="InterPro" id="IPR043129">
    <property type="entry name" value="ATPase_NBD"/>
</dbReference>
<dbReference type="GO" id="GO:0005524">
    <property type="term" value="F:ATP binding"/>
    <property type="evidence" value="ECO:0007669"/>
    <property type="project" value="UniProtKB-KW"/>
</dbReference>
<dbReference type="AlphaFoldDB" id="B8CAA7"/>
<evidence type="ECO:0000313" key="7">
    <source>
        <dbReference type="EMBL" id="EED89473.1"/>
    </source>
</evidence>
<evidence type="ECO:0000256" key="3">
    <source>
        <dbReference type="ARBA" id="ARBA00022801"/>
    </source>
</evidence>
<reference evidence="7 8" key="1">
    <citation type="journal article" date="2004" name="Science">
        <title>The genome of the diatom Thalassiosira pseudonana: ecology, evolution, and metabolism.</title>
        <authorList>
            <person name="Armbrust E.V."/>
            <person name="Berges J.A."/>
            <person name="Bowler C."/>
            <person name="Green B.R."/>
            <person name="Martinez D."/>
            <person name="Putnam N.H."/>
            <person name="Zhou S."/>
            <person name="Allen A.E."/>
            <person name="Apt K.E."/>
            <person name="Bechner M."/>
            <person name="Brzezinski M.A."/>
            <person name="Chaal B.K."/>
            <person name="Chiovitti A."/>
            <person name="Davis A.K."/>
            <person name="Demarest M.S."/>
            <person name="Detter J.C."/>
            <person name="Glavina T."/>
            <person name="Goodstein D."/>
            <person name="Hadi M.Z."/>
            <person name="Hellsten U."/>
            <person name="Hildebrand M."/>
            <person name="Jenkins B.D."/>
            <person name="Jurka J."/>
            <person name="Kapitonov V.V."/>
            <person name="Kroger N."/>
            <person name="Lau W.W."/>
            <person name="Lane T.W."/>
            <person name="Larimer F.W."/>
            <person name="Lippmeier J.C."/>
            <person name="Lucas S."/>
            <person name="Medina M."/>
            <person name="Montsant A."/>
            <person name="Obornik M."/>
            <person name="Parker M.S."/>
            <person name="Palenik B."/>
            <person name="Pazour G.J."/>
            <person name="Richardson P.M."/>
            <person name="Rynearson T.A."/>
            <person name="Saito M.A."/>
            <person name="Schwartz D.C."/>
            <person name="Thamatrakoln K."/>
            <person name="Valentin K."/>
            <person name="Vardi A."/>
            <person name="Wilkerson F.P."/>
            <person name="Rokhsar D.S."/>
        </authorList>
    </citation>
    <scope>NUCLEOTIDE SEQUENCE [LARGE SCALE GENOMIC DNA]</scope>
    <source>
        <strain evidence="7 8">CCMP1335</strain>
    </source>
</reference>
<comment type="catalytic activity">
    <reaction evidence="5">
        <text>ATP + H2O = ADP + phosphate + H(+)</text>
        <dbReference type="Rhea" id="RHEA:13065"/>
        <dbReference type="ChEBI" id="CHEBI:15377"/>
        <dbReference type="ChEBI" id="CHEBI:15378"/>
        <dbReference type="ChEBI" id="CHEBI:30616"/>
        <dbReference type="ChEBI" id="CHEBI:43474"/>
        <dbReference type="ChEBI" id="CHEBI:456216"/>
    </reaction>
</comment>
<dbReference type="RefSeq" id="XP_002293012.1">
    <property type="nucleotide sequence ID" value="XM_002292976.1"/>
</dbReference>
<dbReference type="PaxDb" id="35128-Thaps269619"/>
<dbReference type="Gene3D" id="3.30.420.40">
    <property type="match status" value="3"/>
</dbReference>
<dbReference type="STRING" id="35128.B8CAA7"/>
<reference evidence="7 8" key="2">
    <citation type="journal article" date="2008" name="Nature">
        <title>The Phaeodactylum genome reveals the evolutionary history of diatom genomes.</title>
        <authorList>
            <person name="Bowler C."/>
            <person name="Allen A.E."/>
            <person name="Badger J.H."/>
            <person name="Grimwood J."/>
            <person name="Jabbari K."/>
            <person name="Kuo A."/>
            <person name="Maheswari U."/>
            <person name="Martens C."/>
            <person name="Maumus F."/>
            <person name="Otillar R.P."/>
            <person name="Rayko E."/>
            <person name="Salamov A."/>
            <person name="Vandepoele K."/>
            <person name="Beszteri B."/>
            <person name="Gruber A."/>
            <person name="Heijde M."/>
            <person name="Katinka M."/>
            <person name="Mock T."/>
            <person name="Valentin K."/>
            <person name="Verret F."/>
            <person name="Berges J.A."/>
            <person name="Brownlee C."/>
            <person name="Cadoret J.P."/>
            <person name="Chiovitti A."/>
            <person name="Choi C.J."/>
            <person name="Coesel S."/>
            <person name="De Martino A."/>
            <person name="Detter J.C."/>
            <person name="Durkin C."/>
            <person name="Falciatore A."/>
            <person name="Fournet J."/>
            <person name="Haruta M."/>
            <person name="Huysman M.J."/>
            <person name="Jenkins B.D."/>
            <person name="Jiroutova K."/>
            <person name="Jorgensen R.E."/>
            <person name="Joubert Y."/>
            <person name="Kaplan A."/>
            <person name="Kroger N."/>
            <person name="Kroth P.G."/>
            <person name="La Roche J."/>
            <person name="Lindquist E."/>
            <person name="Lommer M."/>
            <person name="Martin-Jezequel V."/>
            <person name="Lopez P.J."/>
            <person name="Lucas S."/>
            <person name="Mangogna M."/>
            <person name="McGinnis K."/>
            <person name="Medlin L.K."/>
            <person name="Montsant A."/>
            <person name="Oudot-Le Secq M.P."/>
            <person name="Napoli C."/>
            <person name="Obornik M."/>
            <person name="Parker M.S."/>
            <person name="Petit J.L."/>
            <person name="Porcel B.M."/>
            <person name="Poulsen N."/>
            <person name="Robison M."/>
            <person name="Rychlewski L."/>
            <person name="Rynearson T.A."/>
            <person name="Schmutz J."/>
            <person name="Shapiro H."/>
            <person name="Siaut M."/>
            <person name="Stanley M."/>
            <person name="Sussman M.R."/>
            <person name="Taylor A.R."/>
            <person name="Vardi A."/>
            <person name="von Dassow P."/>
            <person name="Vyverman W."/>
            <person name="Willis A."/>
            <person name="Wyrwicz L.S."/>
            <person name="Rokhsar D.S."/>
            <person name="Weissenbach J."/>
            <person name="Armbrust E.V."/>
            <person name="Green B.R."/>
            <person name="Van de Peer Y."/>
            <person name="Grigoriev I.V."/>
        </authorList>
    </citation>
    <scope>NUCLEOTIDE SEQUENCE [LARGE SCALE GENOMIC DNA]</scope>
    <source>
        <strain evidence="7 8">CCMP1335</strain>
    </source>
</reference>
<dbReference type="HOGENOM" id="CLU_027965_6_0_1"/>
<evidence type="ECO:0000256" key="4">
    <source>
        <dbReference type="ARBA" id="ARBA00022840"/>
    </source>
</evidence>
<dbReference type="InParanoid" id="B8CAA7"/>
<dbReference type="PROSITE" id="PS00432">
    <property type="entry name" value="ACTINS_2"/>
    <property type="match status" value="1"/>
</dbReference>
<keyword evidence="3" id="KW-0378">Hydrolase</keyword>
<dbReference type="Proteomes" id="UP000001449">
    <property type="component" value="Chromosome 12"/>
</dbReference>
<dbReference type="SMART" id="SM00268">
    <property type="entry name" value="ACTIN"/>
    <property type="match status" value="1"/>
</dbReference>
<accession>B8CAA7</accession>
<dbReference type="InterPro" id="IPR004001">
    <property type="entry name" value="Actin_CS"/>
</dbReference>
<dbReference type="SUPFAM" id="SSF53067">
    <property type="entry name" value="Actin-like ATPase domain"/>
    <property type="match status" value="2"/>
</dbReference>
<dbReference type="GeneID" id="7445819"/>
<evidence type="ECO:0000313" key="8">
    <source>
        <dbReference type="Proteomes" id="UP000001449"/>
    </source>
</evidence>
<gene>
    <name evidence="7" type="primary">ACT5</name>
    <name evidence="7" type="ORF">THAPSDRAFT_269619</name>
</gene>
<dbReference type="GO" id="GO:0016787">
    <property type="term" value="F:hydrolase activity"/>
    <property type="evidence" value="ECO:0007669"/>
    <property type="project" value="UniProtKB-KW"/>
</dbReference>
<evidence type="ECO:0000256" key="1">
    <source>
        <dbReference type="ARBA" id="ARBA00006752"/>
    </source>
</evidence>
<organism evidence="7 8">
    <name type="scientific">Thalassiosira pseudonana</name>
    <name type="common">Marine diatom</name>
    <name type="synonym">Cyclotella nana</name>
    <dbReference type="NCBI Taxonomy" id="35128"/>
    <lineage>
        <taxon>Eukaryota</taxon>
        <taxon>Sar</taxon>
        <taxon>Stramenopiles</taxon>
        <taxon>Ochrophyta</taxon>
        <taxon>Bacillariophyta</taxon>
        <taxon>Coscinodiscophyceae</taxon>
        <taxon>Thalassiosirophycidae</taxon>
        <taxon>Thalassiosirales</taxon>
        <taxon>Thalassiosiraceae</taxon>
        <taxon>Thalassiosira</taxon>
    </lineage>
</organism>
<dbReference type="FunFam" id="3.30.420.40:FF:000058">
    <property type="entry name" value="Putative actin-related protein 5"/>
    <property type="match status" value="1"/>
</dbReference>
<dbReference type="OMA" id="WESHELF"/>
<keyword evidence="4" id="KW-0067">ATP-binding</keyword>